<name>X1KBV0_9ZZZZ</name>
<feature type="region of interest" description="Disordered" evidence="1">
    <location>
        <begin position="42"/>
        <end position="61"/>
    </location>
</feature>
<protein>
    <submittedName>
        <fullName evidence="2">Uncharacterized protein</fullName>
    </submittedName>
</protein>
<sequence length="61" mass="6906">MYSLIPLNISHSPMVNSNNPFGMTKIIKGSRSKITNRVPINARETANRPQTDKTRGIYFDL</sequence>
<dbReference type="AlphaFoldDB" id="X1KBV0"/>
<comment type="caution">
    <text evidence="2">The sequence shown here is derived from an EMBL/GenBank/DDBJ whole genome shotgun (WGS) entry which is preliminary data.</text>
</comment>
<reference evidence="2" key="1">
    <citation type="journal article" date="2014" name="Front. Microbiol.">
        <title>High frequency of phylogenetically diverse reductive dehalogenase-homologous genes in deep subseafloor sedimentary metagenomes.</title>
        <authorList>
            <person name="Kawai M."/>
            <person name="Futagami T."/>
            <person name="Toyoda A."/>
            <person name="Takaki Y."/>
            <person name="Nishi S."/>
            <person name="Hori S."/>
            <person name="Arai W."/>
            <person name="Tsubouchi T."/>
            <person name="Morono Y."/>
            <person name="Uchiyama I."/>
            <person name="Ito T."/>
            <person name="Fujiyama A."/>
            <person name="Inagaki F."/>
            <person name="Takami H."/>
        </authorList>
    </citation>
    <scope>NUCLEOTIDE SEQUENCE</scope>
    <source>
        <strain evidence="2">Expedition CK06-06</strain>
    </source>
</reference>
<proteinExistence type="predicted"/>
<accession>X1KBV0</accession>
<organism evidence="2">
    <name type="scientific">marine sediment metagenome</name>
    <dbReference type="NCBI Taxonomy" id="412755"/>
    <lineage>
        <taxon>unclassified sequences</taxon>
        <taxon>metagenomes</taxon>
        <taxon>ecological metagenomes</taxon>
    </lineage>
</organism>
<gene>
    <name evidence="2" type="ORF">S03H2_58297</name>
</gene>
<dbReference type="EMBL" id="BARU01037405">
    <property type="protein sequence ID" value="GAH87694.1"/>
    <property type="molecule type" value="Genomic_DNA"/>
</dbReference>
<evidence type="ECO:0000256" key="1">
    <source>
        <dbReference type="SAM" id="MobiDB-lite"/>
    </source>
</evidence>
<evidence type="ECO:0000313" key="2">
    <source>
        <dbReference type="EMBL" id="GAH87694.1"/>
    </source>
</evidence>